<evidence type="ECO:0000256" key="2">
    <source>
        <dbReference type="ARBA" id="ARBA00022803"/>
    </source>
</evidence>
<dbReference type="SMART" id="SM00028">
    <property type="entry name" value="TPR"/>
    <property type="match status" value="7"/>
</dbReference>
<gene>
    <name evidence="5" type="ORF">IDJ75_07800</name>
</gene>
<protein>
    <submittedName>
        <fullName evidence="5">Tetratricopeptide repeat protein</fullName>
    </submittedName>
</protein>
<evidence type="ECO:0000256" key="4">
    <source>
        <dbReference type="SAM" id="SignalP"/>
    </source>
</evidence>
<evidence type="ECO:0000256" key="3">
    <source>
        <dbReference type="PROSITE-ProRule" id="PRU00339"/>
    </source>
</evidence>
<dbReference type="InterPro" id="IPR011990">
    <property type="entry name" value="TPR-like_helical_dom_sf"/>
</dbReference>
<dbReference type="InterPro" id="IPR019734">
    <property type="entry name" value="TPR_rpt"/>
</dbReference>
<dbReference type="SUPFAM" id="SSF81901">
    <property type="entry name" value="HCP-like"/>
    <property type="match status" value="1"/>
</dbReference>
<name>A0ABR7X3L2_9SPHI</name>
<evidence type="ECO:0000313" key="6">
    <source>
        <dbReference type="Proteomes" id="UP000618754"/>
    </source>
</evidence>
<accession>A0ABR7X3L2</accession>
<feature type="signal peptide" evidence="4">
    <location>
        <begin position="1"/>
        <end position="24"/>
    </location>
</feature>
<keyword evidence="6" id="KW-1185">Reference proteome</keyword>
<feature type="repeat" description="TPR" evidence="3">
    <location>
        <begin position="167"/>
        <end position="200"/>
    </location>
</feature>
<proteinExistence type="predicted"/>
<dbReference type="Pfam" id="PF13432">
    <property type="entry name" value="TPR_16"/>
    <property type="match status" value="1"/>
</dbReference>
<dbReference type="PROSITE" id="PS50005">
    <property type="entry name" value="TPR"/>
    <property type="match status" value="1"/>
</dbReference>
<keyword evidence="4" id="KW-0732">Signal</keyword>
<reference evidence="5 6" key="1">
    <citation type="submission" date="2020-09" db="EMBL/GenBank/DDBJ databases">
        <title>Novel species of Mucilaginibacter isolated from a glacier on the Tibetan Plateau.</title>
        <authorList>
            <person name="Liu Q."/>
            <person name="Xin Y.-H."/>
        </authorList>
    </citation>
    <scope>NUCLEOTIDE SEQUENCE [LARGE SCALE GENOMIC DNA]</scope>
    <source>
        <strain evidence="5 6">CGMCC 1.13878</strain>
    </source>
</reference>
<comment type="caution">
    <text evidence="5">The sequence shown here is derived from an EMBL/GenBank/DDBJ whole genome shotgun (WGS) entry which is preliminary data.</text>
</comment>
<dbReference type="Gene3D" id="1.25.40.10">
    <property type="entry name" value="Tetratricopeptide repeat domain"/>
    <property type="match status" value="3"/>
</dbReference>
<dbReference type="PANTHER" id="PTHR44858">
    <property type="entry name" value="TETRATRICOPEPTIDE REPEAT PROTEIN 6"/>
    <property type="match status" value="1"/>
</dbReference>
<dbReference type="SUPFAM" id="SSF48452">
    <property type="entry name" value="TPR-like"/>
    <property type="match status" value="1"/>
</dbReference>
<dbReference type="InterPro" id="IPR050498">
    <property type="entry name" value="Ycf3"/>
</dbReference>
<evidence type="ECO:0000256" key="1">
    <source>
        <dbReference type="ARBA" id="ARBA00022737"/>
    </source>
</evidence>
<dbReference type="Proteomes" id="UP000618754">
    <property type="component" value="Unassembled WGS sequence"/>
</dbReference>
<feature type="chain" id="PRO_5046657567" evidence="4">
    <location>
        <begin position="25"/>
        <end position="570"/>
    </location>
</feature>
<dbReference type="RefSeq" id="WP_191175069.1">
    <property type="nucleotide sequence ID" value="NZ_JACWMW010000002.1"/>
</dbReference>
<dbReference type="PANTHER" id="PTHR44858:SF1">
    <property type="entry name" value="UDP-N-ACETYLGLUCOSAMINE--PEPTIDE N-ACETYLGLUCOSAMINYLTRANSFERASE SPINDLY-RELATED"/>
    <property type="match status" value="1"/>
</dbReference>
<organism evidence="5 6">
    <name type="scientific">Mucilaginibacter rigui</name>
    <dbReference type="NCBI Taxonomy" id="534635"/>
    <lineage>
        <taxon>Bacteria</taxon>
        <taxon>Pseudomonadati</taxon>
        <taxon>Bacteroidota</taxon>
        <taxon>Sphingobacteriia</taxon>
        <taxon>Sphingobacteriales</taxon>
        <taxon>Sphingobacteriaceae</taxon>
        <taxon>Mucilaginibacter</taxon>
    </lineage>
</organism>
<keyword evidence="1" id="KW-0677">Repeat</keyword>
<sequence>MKMISKISKIVLALTLVGSSSVFAQSLADAKKAIDAEQFQKAKSMLKNLTVTQANKDENFFYLGWVYILQEYPDSAKAVFQKGIAVNPKSALNYAGLGAAAFVDKDKATATTNFNQAVSLAGKDSKPYLYVGEAYLLNDVDGKVPAADANAAIAVLTKGKTVNPKDAEILVALGDALRTQSKNTEALGNYQAALDIDPKLAHAKVATGVIWKYANNFESSETEFKAALAIDPNYGPAYREWAETDVRWAFADPKMASAKIKEATDQYKKYLSLTDLSIESRMRYADFLLLSGDFKTLQTEAAALAGAANGNLKVYRYLAYAAYENKDYPAALTAMNTWITKADPKRIIPRDYVYLGRIQIESKQDSLGIGSLRKAIELDTTNVAVYSEIGKALYGQGKYMEAANAYNIYTQKSSKATLNDYLSKGLSYYKAFTDQYYSKATPKPIPDTTLLVKADSAFAHIQQKASAPVPIVALYQARANDFKEPDRNTSKGLAKPFYEQYIQLQTAKGVKDTDKAFMAEAYAYLGVYYEYKEKDDAKALENYSKAREFDPTNKTAAAYFSRKGGAVKGK</sequence>
<keyword evidence="2 3" id="KW-0802">TPR repeat</keyword>
<dbReference type="EMBL" id="JACWMW010000002">
    <property type="protein sequence ID" value="MBD1385179.1"/>
    <property type="molecule type" value="Genomic_DNA"/>
</dbReference>
<evidence type="ECO:0000313" key="5">
    <source>
        <dbReference type="EMBL" id="MBD1385179.1"/>
    </source>
</evidence>